<evidence type="ECO:0000256" key="4">
    <source>
        <dbReference type="ARBA" id="ARBA00023163"/>
    </source>
</evidence>
<keyword evidence="5 7" id="KW-0328">Glycosyltransferase</keyword>
<keyword evidence="3 5" id="KW-0805">Transcription regulation</keyword>
<keyword evidence="8" id="KW-1185">Reference proteome</keyword>
<dbReference type="HAMAP" id="MF_01219">
    <property type="entry name" value="PyrR"/>
    <property type="match status" value="1"/>
</dbReference>
<keyword evidence="4 5" id="KW-0804">Transcription</keyword>
<dbReference type="EMBL" id="LR134510">
    <property type="protein sequence ID" value="VEJ09042.1"/>
    <property type="molecule type" value="Genomic_DNA"/>
</dbReference>
<evidence type="ECO:0000313" key="7">
    <source>
        <dbReference type="EMBL" id="VEJ09042.1"/>
    </source>
</evidence>
<dbReference type="Pfam" id="PF00156">
    <property type="entry name" value="Pribosyltran"/>
    <property type="match status" value="1"/>
</dbReference>
<evidence type="ECO:0000256" key="3">
    <source>
        <dbReference type="ARBA" id="ARBA00023015"/>
    </source>
</evidence>
<keyword evidence="2 5" id="KW-0808">Transferase</keyword>
<dbReference type="Gene3D" id="3.40.50.2020">
    <property type="match status" value="1"/>
</dbReference>
<dbReference type="InterPro" id="IPR029057">
    <property type="entry name" value="PRTase-like"/>
</dbReference>
<proteinExistence type="inferred from homology"/>
<dbReference type="RefSeq" id="WP_126598634.1">
    <property type="nucleotide sequence ID" value="NZ_LR134510.1"/>
</dbReference>
<evidence type="ECO:0000256" key="1">
    <source>
        <dbReference type="ARBA" id="ARBA00005565"/>
    </source>
</evidence>
<dbReference type="InterPro" id="IPR050137">
    <property type="entry name" value="PyrR_bifunctional"/>
</dbReference>
<protein>
    <recommendedName>
        <fullName evidence="5">Bifunctional protein PyrR</fullName>
    </recommendedName>
    <domain>
        <recommendedName>
            <fullName evidence="5">Pyrimidine operon regulatory protein</fullName>
        </recommendedName>
    </domain>
    <domain>
        <recommendedName>
            <fullName evidence="5">Uracil phosphoribosyltransferase</fullName>
            <shortName evidence="5">UPRTase</shortName>
            <ecNumber evidence="5">2.4.2.9</ecNumber>
        </recommendedName>
    </domain>
</protein>
<comment type="function">
    <text evidence="5">Regulates the transcription of the pyrimidine nucleotide (pyr) operon in response to exogenous pyrimidines.</text>
</comment>
<dbReference type="InterPro" id="IPR000836">
    <property type="entry name" value="PRTase_dom"/>
</dbReference>
<dbReference type="AlphaFoldDB" id="A0A448TSS9"/>
<dbReference type="PANTHER" id="PTHR11608:SF0">
    <property type="entry name" value="BIFUNCTIONAL PROTEIN PYRR"/>
    <property type="match status" value="1"/>
</dbReference>
<name>A0A448TSS9_9PAST</name>
<dbReference type="OrthoDB" id="9802227at2"/>
<dbReference type="SUPFAM" id="SSF53271">
    <property type="entry name" value="PRTase-like"/>
    <property type="match status" value="1"/>
</dbReference>
<evidence type="ECO:0000259" key="6">
    <source>
        <dbReference type="Pfam" id="PF00156"/>
    </source>
</evidence>
<dbReference type="KEGG" id="adp:NCTC12871_00471"/>
<dbReference type="CDD" id="cd06223">
    <property type="entry name" value="PRTases_typeI"/>
    <property type="match status" value="1"/>
</dbReference>
<feature type="short sequence motif" description="PRPP-binding" evidence="5">
    <location>
        <begin position="100"/>
        <end position="112"/>
    </location>
</feature>
<dbReference type="GO" id="GO:0006355">
    <property type="term" value="P:regulation of DNA-templated transcription"/>
    <property type="evidence" value="ECO:0007669"/>
    <property type="project" value="UniProtKB-UniRule"/>
</dbReference>
<feature type="domain" description="Phosphoribosyltransferase" evidence="6">
    <location>
        <begin position="6"/>
        <end position="149"/>
    </location>
</feature>
<gene>
    <name evidence="5 7" type="primary">pyrR</name>
    <name evidence="7" type="ORF">NCTC12871_00471</name>
</gene>
<dbReference type="InterPro" id="IPR023050">
    <property type="entry name" value="PyrR"/>
</dbReference>
<dbReference type="GO" id="GO:0004845">
    <property type="term" value="F:uracil phosphoribosyltransferase activity"/>
    <property type="evidence" value="ECO:0007669"/>
    <property type="project" value="UniProtKB-UniRule"/>
</dbReference>
<comment type="catalytic activity">
    <reaction evidence="5">
        <text>UMP + diphosphate = 5-phospho-alpha-D-ribose 1-diphosphate + uracil</text>
        <dbReference type="Rhea" id="RHEA:13017"/>
        <dbReference type="ChEBI" id="CHEBI:17568"/>
        <dbReference type="ChEBI" id="CHEBI:33019"/>
        <dbReference type="ChEBI" id="CHEBI:57865"/>
        <dbReference type="ChEBI" id="CHEBI:58017"/>
        <dbReference type="EC" id="2.4.2.9"/>
    </reaction>
</comment>
<sequence>MNKQDIVDSTQFIHTVSRIAYEIVEKHDDLSSIVIVGIKRRGADIAHLLKEQIQKFTNKSLPSFDVDITLYRDDFIDEHTELYPTYYGATSFINIDNKTVILVDDVLCTGRTIRAALDALVSFGRAKRVELVAFIDRGHRELPIQADYVGKVVATTLQQDVQVHTEHSDGFYDVVLADA</sequence>
<accession>A0A448TSS9</accession>
<dbReference type="NCBIfam" id="NF003549">
    <property type="entry name" value="PRK05205.1-5"/>
    <property type="match status" value="1"/>
</dbReference>
<evidence type="ECO:0000256" key="5">
    <source>
        <dbReference type="HAMAP-Rule" id="MF_01219"/>
    </source>
</evidence>
<dbReference type="EC" id="2.4.2.9" evidence="5"/>
<comment type="similarity">
    <text evidence="1 5">Belongs to the purine/pyrimidine phosphoribosyltransferase family. PyrR subfamily.</text>
</comment>
<organism evidence="7 8">
    <name type="scientific">Actinobacillus delphinicola</name>
    <dbReference type="NCBI Taxonomy" id="51161"/>
    <lineage>
        <taxon>Bacteria</taxon>
        <taxon>Pseudomonadati</taxon>
        <taxon>Pseudomonadota</taxon>
        <taxon>Gammaproteobacteria</taxon>
        <taxon>Pasteurellales</taxon>
        <taxon>Pasteurellaceae</taxon>
        <taxon>Actinobacillus</taxon>
    </lineage>
</organism>
<comment type="function">
    <text evidence="5">Also displays a weak uracil phosphoribosyltransferase activity which is not physiologically significant.</text>
</comment>
<reference evidence="7 8" key="1">
    <citation type="submission" date="2018-12" db="EMBL/GenBank/DDBJ databases">
        <authorList>
            <consortium name="Pathogen Informatics"/>
        </authorList>
    </citation>
    <scope>NUCLEOTIDE SEQUENCE [LARGE SCALE GENOMIC DNA]</scope>
    <source>
        <strain evidence="7 8">NCTC12871</strain>
    </source>
</reference>
<dbReference type="FunFam" id="3.40.50.2020:FF:000020">
    <property type="entry name" value="Bifunctional protein PyrR"/>
    <property type="match status" value="1"/>
</dbReference>
<dbReference type="PANTHER" id="PTHR11608">
    <property type="entry name" value="BIFUNCTIONAL PROTEIN PYRR"/>
    <property type="match status" value="1"/>
</dbReference>
<evidence type="ECO:0000313" key="8">
    <source>
        <dbReference type="Proteomes" id="UP000279799"/>
    </source>
</evidence>
<evidence type="ECO:0000256" key="2">
    <source>
        <dbReference type="ARBA" id="ARBA00022679"/>
    </source>
</evidence>
<dbReference type="Proteomes" id="UP000279799">
    <property type="component" value="Chromosome"/>
</dbReference>